<dbReference type="PANTHER" id="PTHR11055:SF1">
    <property type="entry name" value="PAPS SYNTHETASE, ISOFORM D"/>
    <property type="match status" value="1"/>
</dbReference>
<dbReference type="SUPFAM" id="SSF52540">
    <property type="entry name" value="P-loop containing nucleoside triphosphate hydrolases"/>
    <property type="match status" value="1"/>
</dbReference>
<keyword evidence="13" id="KW-0597">Phosphoprotein</keyword>
<proteinExistence type="inferred from homology"/>
<reference evidence="16 17" key="1">
    <citation type="submission" date="2018-12" db="EMBL/GenBank/DDBJ databases">
        <authorList>
            <person name="Chong R.A."/>
        </authorList>
    </citation>
    <scope>NUCLEOTIDE SEQUENCE [LARGE SCALE GENOMIC DNA]</scope>
    <source>
        <strain evidence="16 17">Bca</strain>
    </source>
</reference>
<dbReference type="GO" id="GO:0070814">
    <property type="term" value="P:hydrogen sulfide biosynthetic process"/>
    <property type="evidence" value="ECO:0007669"/>
    <property type="project" value="UniProtKB-UniRule"/>
</dbReference>
<dbReference type="HAMAP" id="MF_00065">
    <property type="entry name" value="Adenylyl_sulf_kinase"/>
    <property type="match status" value="1"/>
</dbReference>
<evidence type="ECO:0000256" key="10">
    <source>
        <dbReference type="ARBA" id="ARBA00029724"/>
    </source>
</evidence>
<dbReference type="AlphaFoldDB" id="A0A4D6XUW3"/>
<evidence type="ECO:0000256" key="11">
    <source>
        <dbReference type="ARBA" id="ARBA00031393"/>
    </source>
</evidence>
<evidence type="ECO:0000313" key="16">
    <source>
        <dbReference type="EMBL" id="QCI20553.1"/>
    </source>
</evidence>
<dbReference type="PANTHER" id="PTHR11055">
    <property type="entry name" value="BIFUNCTIONAL 3'-PHOSPHOADENOSINE 5'-PHOSPHOSULFATE SYNTHASE"/>
    <property type="match status" value="1"/>
</dbReference>
<accession>A0A4D6XUW3</accession>
<organism evidence="16 17">
    <name type="scientific">Buchnera aphidicola</name>
    <name type="common">Brachycaudus cardui</name>
    <dbReference type="NCBI Taxonomy" id="557993"/>
    <lineage>
        <taxon>Bacteria</taxon>
        <taxon>Pseudomonadati</taxon>
        <taxon>Pseudomonadota</taxon>
        <taxon>Gammaproteobacteria</taxon>
        <taxon>Enterobacterales</taxon>
        <taxon>Erwiniaceae</taxon>
        <taxon>Buchnera</taxon>
    </lineage>
</organism>
<dbReference type="RefSeq" id="WP_158359682.1">
    <property type="nucleotide sequence ID" value="NZ_CP034879.1"/>
</dbReference>
<keyword evidence="8 13" id="KW-0418">Kinase</keyword>
<dbReference type="Gene3D" id="3.40.50.300">
    <property type="entry name" value="P-loop containing nucleotide triphosphate hydrolases"/>
    <property type="match status" value="1"/>
</dbReference>
<dbReference type="EMBL" id="CP034879">
    <property type="protein sequence ID" value="QCI20553.1"/>
    <property type="molecule type" value="Genomic_DNA"/>
</dbReference>
<evidence type="ECO:0000256" key="3">
    <source>
        <dbReference type="ARBA" id="ARBA00004806"/>
    </source>
</evidence>
<comment type="catalytic activity">
    <reaction evidence="1 13 14">
        <text>adenosine 5'-phosphosulfate + ATP = 3'-phosphoadenylyl sulfate + ADP + H(+)</text>
        <dbReference type="Rhea" id="RHEA:24152"/>
        <dbReference type="ChEBI" id="CHEBI:15378"/>
        <dbReference type="ChEBI" id="CHEBI:30616"/>
        <dbReference type="ChEBI" id="CHEBI:58243"/>
        <dbReference type="ChEBI" id="CHEBI:58339"/>
        <dbReference type="ChEBI" id="CHEBI:456216"/>
        <dbReference type="EC" id="2.7.1.25"/>
    </reaction>
</comment>
<evidence type="ECO:0000256" key="1">
    <source>
        <dbReference type="ARBA" id="ARBA00001823"/>
    </source>
</evidence>
<feature type="active site" description="Phosphoserine intermediate" evidence="13">
    <location>
        <position position="110"/>
    </location>
</feature>
<protein>
    <recommendedName>
        <fullName evidence="5 13">Adenylyl-sulfate kinase</fullName>
        <ecNumber evidence="5 13">2.7.1.25</ecNumber>
    </recommendedName>
    <alternativeName>
        <fullName evidence="11 13">APS kinase</fullName>
    </alternativeName>
    <alternativeName>
        <fullName evidence="12 13">ATP adenosine-5'-phosphosulfate 3'-phosphotransferase</fullName>
    </alternativeName>
    <alternativeName>
        <fullName evidence="10 13">Adenosine-5'-phosphosulfate kinase</fullName>
    </alternativeName>
</protein>
<keyword evidence="6 13" id="KW-0808">Transferase</keyword>
<evidence type="ECO:0000256" key="2">
    <source>
        <dbReference type="ARBA" id="ARBA00002632"/>
    </source>
</evidence>
<dbReference type="GO" id="GO:0000103">
    <property type="term" value="P:sulfate assimilation"/>
    <property type="evidence" value="ECO:0007669"/>
    <property type="project" value="UniProtKB-UniRule"/>
</dbReference>
<dbReference type="GO" id="GO:0004020">
    <property type="term" value="F:adenylylsulfate kinase activity"/>
    <property type="evidence" value="ECO:0007669"/>
    <property type="project" value="UniProtKB-UniRule"/>
</dbReference>
<evidence type="ECO:0000256" key="6">
    <source>
        <dbReference type="ARBA" id="ARBA00022679"/>
    </source>
</evidence>
<evidence type="ECO:0000259" key="15">
    <source>
        <dbReference type="Pfam" id="PF01583"/>
    </source>
</evidence>
<dbReference type="CDD" id="cd02027">
    <property type="entry name" value="APSK"/>
    <property type="match status" value="1"/>
</dbReference>
<dbReference type="InterPro" id="IPR059117">
    <property type="entry name" value="APS_kinase_dom"/>
</dbReference>
<evidence type="ECO:0000256" key="4">
    <source>
        <dbReference type="ARBA" id="ARBA00007008"/>
    </source>
</evidence>
<evidence type="ECO:0000256" key="7">
    <source>
        <dbReference type="ARBA" id="ARBA00022741"/>
    </source>
</evidence>
<dbReference type="InterPro" id="IPR027417">
    <property type="entry name" value="P-loop_NTPase"/>
</dbReference>
<dbReference type="Proteomes" id="UP000298594">
    <property type="component" value="Chromosome"/>
</dbReference>
<evidence type="ECO:0000256" key="13">
    <source>
        <dbReference type="HAMAP-Rule" id="MF_00065"/>
    </source>
</evidence>
<comment type="pathway">
    <text evidence="3 13 14">Sulfur metabolism; hydrogen sulfide biosynthesis; sulfite from sulfate: step 2/3.</text>
</comment>
<evidence type="ECO:0000256" key="5">
    <source>
        <dbReference type="ARBA" id="ARBA00012121"/>
    </source>
</evidence>
<comment type="similarity">
    <text evidence="4 13 14">Belongs to the APS kinase family.</text>
</comment>
<evidence type="ECO:0000256" key="9">
    <source>
        <dbReference type="ARBA" id="ARBA00022840"/>
    </source>
</evidence>
<dbReference type="GO" id="GO:0005524">
    <property type="term" value="F:ATP binding"/>
    <property type="evidence" value="ECO:0007669"/>
    <property type="project" value="UniProtKB-UniRule"/>
</dbReference>
<name>A0A4D6XUW3_9GAMM</name>
<keyword evidence="9 13" id="KW-0067">ATP-binding</keyword>
<gene>
    <name evidence="13 16" type="primary">cysC</name>
    <name evidence="16" type="ORF">D9V67_02170</name>
</gene>
<dbReference type="InterPro" id="IPR002891">
    <property type="entry name" value="APS"/>
</dbReference>
<feature type="binding site" evidence="13">
    <location>
        <begin position="36"/>
        <end position="43"/>
    </location>
    <ligand>
        <name>ATP</name>
        <dbReference type="ChEBI" id="CHEBI:30616"/>
    </ligand>
</feature>
<dbReference type="UniPathway" id="UPA00140">
    <property type="reaction ID" value="UER00205"/>
</dbReference>
<evidence type="ECO:0000256" key="12">
    <source>
        <dbReference type="ARBA" id="ARBA00031464"/>
    </source>
</evidence>
<dbReference type="EC" id="2.7.1.25" evidence="5 13"/>
<dbReference type="NCBIfam" id="NF003013">
    <property type="entry name" value="PRK03846.1"/>
    <property type="match status" value="1"/>
</dbReference>
<evidence type="ECO:0000256" key="8">
    <source>
        <dbReference type="ARBA" id="ARBA00022777"/>
    </source>
</evidence>
<feature type="domain" description="APS kinase" evidence="15">
    <location>
        <begin position="28"/>
        <end position="178"/>
    </location>
</feature>
<evidence type="ECO:0000313" key="17">
    <source>
        <dbReference type="Proteomes" id="UP000298594"/>
    </source>
</evidence>
<evidence type="ECO:0000256" key="14">
    <source>
        <dbReference type="RuleBase" id="RU004347"/>
    </source>
</evidence>
<dbReference type="Pfam" id="PF01583">
    <property type="entry name" value="APS_kinase"/>
    <property type="match status" value="1"/>
</dbReference>
<reference evidence="16 17" key="2">
    <citation type="submission" date="2019-05" db="EMBL/GenBank/DDBJ databases">
        <title>Genome evolution of the obligate endosymbiont Buchnera aphidicola.</title>
        <authorList>
            <person name="Moran N.A."/>
        </authorList>
    </citation>
    <scope>NUCLEOTIDE SEQUENCE [LARGE SCALE GENOMIC DNA]</scope>
    <source>
        <strain evidence="16 17">Bca</strain>
    </source>
</reference>
<dbReference type="OrthoDB" id="9804504at2"/>
<sequence length="206" mass="23776">MTNYFKNNIFWQKYLVTRIKREKKYGHKSIVIWFTGLSGSGKSSIANYLEKILFENDIHTCLLDGDNIRSGLCSDLSFQKLDREENIRRIGEVSKIMLEAGMIILVSVISPYRYQRNMISNILGKKNFLEIFVNTPIDICKDRDPKKLYAKAHAGVISDFTGINDVYEIPERPNLLLDGTDSLKKNSKKLIKILYDNNIISFNKID</sequence>
<dbReference type="NCBIfam" id="TIGR00455">
    <property type="entry name" value="apsK"/>
    <property type="match status" value="1"/>
</dbReference>
<comment type="function">
    <text evidence="2 13 14">Catalyzes the synthesis of activated sulfate.</text>
</comment>
<keyword evidence="7 13" id="KW-0547">Nucleotide-binding</keyword>